<evidence type="ECO:0000256" key="5">
    <source>
        <dbReference type="ARBA" id="ARBA00023187"/>
    </source>
</evidence>
<evidence type="ECO:0000256" key="10">
    <source>
        <dbReference type="SAM" id="Coils"/>
    </source>
</evidence>
<dbReference type="PANTHER" id="PTHR15217">
    <property type="entry name" value="WILMS' TUMOR 1-ASSOCIATING PROTEIN"/>
    <property type="match status" value="1"/>
</dbReference>
<proteinExistence type="inferred from homology"/>
<evidence type="ECO:0000313" key="13">
    <source>
        <dbReference type="Proteomes" id="UP000694727"/>
    </source>
</evidence>
<reference evidence="12" key="1">
    <citation type="submission" date="2025-05" db="UniProtKB">
        <authorList>
            <consortium name="Ensembl"/>
        </authorList>
    </citation>
    <scope>IDENTIFICATION</scope>
</reference>
<dbReference type="GO" id="GO:0008380">
    <property type="term" value="P:RNA splicing"/>
    <property type="evidence" value="ECO:0007669"/>
    <property type="project" value="UniProtKB-KW"/>
</dbReference>
<evidence type="ECO:0000256" key="8">
    <source>
        <dbReference type="ARBA" id="ARBA00032703"/>
    </source>
</evidence>
<protein>
    <recommendedName>
        <fullName evidence="3">Pre-mRNA-splicing regulator WTAP</fullName>
    </recommendedName>
    <alternativeName>
        <fullName evidence="9">Female-lethal(2)D homolog</fullName>
    </alternativeName>
    <alternativeName>
        <fullName evidence="8">WT1-associated protein</fullName>
    </alternativeName>
    <alternativeName>
        <fullName evidence="7">Wilms tumor 1-associating protein</fullName>
    </alternativeName>
</protein>
<evidence type="ECO:0000256" key="7">
    <source>
        <dbReference type="ARBA" id="ARBA00032336"/>
    </source>
</evidence>
<sequence>MSRRGQTKRPRGRPSRRKREPRFLNSQNLVRPRGVHTAQPPSPRPAAEVAPGRQHAEAPRLGAAPRRGQSRAAFAQIPPPEAALQPQVAQRARPTSATERDPRRPSRDAPRLTCDLAAHPSPRPASLPAPAELEALGRPRAVPLGAAPPRAPRGPQRAPSIRLSSPRRGLAGGSLRPRPGGDSSVSGPSANMAGWRRAGAGGGGGAGRGGAAGGAGKGVGRRGLASSLSAILWQRDPQIKGSARAAASVRRGFKMTNEEPLPKKVRLSETDFKVMARDELILRWKQYEAYVQALEGKYTDLNSNDVTGLRESEEKLKQQQQESARRENILVMRLATKEQEMQECTTQIQYLKQVQQPSVAQLRSTMVDPAINLFFLKMKGELEQTKDKLEQAQNELSAWKFTPDSQTGKKLMAKCRMLIQENQELGRQLSQGRIAQLEAELALQKKYSEELKSSQDELNDFIIQLDEEVEGMQSTILVLQQQLKETRQQLAQYQQQQSQAPGPSTSRTPSEPGGQAEATGKDCSRLANGPSNGSSSRQRTSGSGFHREGDTTEDDFPPSPGSGNKASNSSEERTGRGGSSYVNQLSAGYESVDSPTGSENSLTRHSHDTDSNPDPQEEKTVSGKGSRTAGSRHVQNGLDSSVNVQGSVL</sequence>
<feature type="compositionally biased region" description="Basic and acidic residues" evidence="11">
    <location>
        <begin position="98"/>
        <end position="110"/>
    </location>
</feature>
<dbReference type="GO" id="GO:0005634">
    <property type="term" value="C:nucleus"/>
    <property type="evidence" value="ECO:0007669"/>
    <property type="project" value="UniProtKB-SubCell"/>
</dbReference>
<keyword evidence="5" id="KW-0508">mRNA splicing</keyword>
<evidence type="ECO:0000256" key="9">
    <source>
        <dbReference type="ARBA" id="ARBA00033097"/>
    </source>
</evidence>
<keyword evidence="6" id="KW-0539">Nucleus</keyword>
<feature type="compositionally biased region" description="Gly residues" evidence="11">
    <location>
        <begin position="199"/>
        <end position="218"/>
    </location>
</feature>
<keyword evidence="4" id="KW-0507">mRNA processing</keyword>
<dbReference type="SMR" id="A0A8D0URC2"/>
<dbReference type="PANTHER" id="PTHR15217:SF1">
    <property type="entry name" value="PRE-MRNA-SPLICING REGULATOR WTAP"/>
    <property type="match status" value="1"/>
</dbReference>
<gene>
    <name evidence="12" type="primary">WTAP</name>
</gene>
<evidence type="ECO:0000256" key="3">
    <source>
        <dbReference type="ARBA" id="ARBA00017540"/>
    </source>
</evidence>
<dbReference type="Proteomes" id="UP000694728">
    <property type="component" value="Unplaced"/>
</dbReference>
<feature type="compositionally biased region" description="Polar residues" evidence="11">
    <location>
        <begin position="593"/>
        <end position="603"/>
    </location>
</feature>
<evidence type="ECO:0000256" key="4">
    <source>
        <dbReference type="ARBA" id="ARBA00022664"/>
    </source>
</evidence>
<feature type="region of interest" description="Disordered" evidence="11">
    <location>
        <begin position="490"/>
        <end position="649"/>
    </location>
</feature>
<evidence type="ECO:0000256" key="1">
    <source>
        <dbReference type="ARBA" id="ARBA00004123"/>
    </source>
</evidence>
<feature type="coiled-coil region" evidence="10">
    <location>
        <begin position="375"/>
        <end position="402"/>
    </location>
</feature>
<feature type="compositionally biased region" description="Low complexity" evidence="11">
    <location>
        <begin position="490"/>
        <end position="499"/>
    </location>
</feature>
<comment type="similarity">
    <text evidence="2">Belongs to the fl(2)d family.</text>
</comment>
<dbReference type="Pfam" id="PF17098">
    <property type="entry name" value="Wtap"/>
    <property type="match status" value="1"/>
</dbReference>
<evidence type="ECO:0000313" key="12">
    <source>
        <dbReference type="Ensembl" id="ENSSSCP00025023944.1"/>
    </source>
</evidence>
<dbReference type="Proteomes" id="UP000694727">
    <property type="component" value="Unplaced"/>
</dbReference>
<dbReference type="GO" id="GO:0006397">
    <property type="term" value="P:mRNA processing"/>
    <property type="evidence" value="ECO:0007669"/>
    <property type="project" value="UniProtKB-KW"/>
</dbReference>
<keyword evidence="10" id="KW-0175">Coiled coil</keyword>
<feature type="compositionally biased region" description="Basic and acidic residues" evidence="11">
    <location>
        <begin position="605"/>
        <end position="621"/>
    </location>
</feature>
<accession>A0A8D0URC2</accession>
<feature type="compositionally biased region" description="Low complexity" evidence="11">
    <location>
        <begin position="142"/>
        <end position="159"/>
    </location>
</feature>
<feature type="compositionally biased region" description="Basic residues" evidence="11">
    <location>
        <begin position="1"/>
        <end position="20"/>
    </location>
</feature>
<dbReference type="Ensembl" id="ENSSSCT00025056591.1">
    <property type="protein sequence ID" value="ENSSSCP00025023944.1"/>
    <property type="gene ID" value="ENSSSCG00025041547.1"/>
</dbReference>
<feature type="compositionally biased region" description="Polar residues" evidence="11">
    <location>
        <begin position="500"/>
        <end position="509"/>
    </location>
</feature>
<dbReference type="Ensembl" id="ENSSSCT00045031789.1">
    <property type="protein sequence ID" value="ENSSSCP00045022015.1"/>
    <property type="gene ID" value="ENSSSCG00045018584.1"/>
</dbReference>
<evidence type="ECO:0000256" key="11">
    <source>
        <dbReference type="SAM" id="MobiDB-lite"/>
    </source>
</evidence>
<evidence type="ECO:0000256" key="2">
    <source>
        <dbReference type="ARBA" id="ARBA00010313"/>
    </source>
</evidence>
<feature type="region of interest" description="Disordered" evidence="11">
    <location>
        <begin position="142"/>
        <end position="219"/>
    </location>
</feature>
<dbReference type="AlphaFoldDB" id="A0A8D0URC2"/>
<organism evidence="12 13">
    <name type="scientific">Sus scrofa</name>
    <name type="common">Pig</name>
    <dbReference type="NCBI Taxonomy" id="9823"/>
    <lineage>
        <taxon>Eukaryota</taxon>
        <taxon>Metazoa</taxon>
        <taxon>Chordata</taxon>
        <taxon>Craniata</taxon>
        <taxon>Vertebrata</taxon>
        <taxon>Euteleostomi</taxon>
        <taxon>Mammalia</taxon>
        <taxon>Eutheria</taxon>
        <taxon>Laurasiatheria</taxon>
        <taxon>Artiodactyla</taxon>
        <taxon>Suina</taxon>
        <taxon>Suidae</taxon>
        <taxon>Sus</taxon>
    </lineage>
</organism>
<evidence type="ECO:0000256" key="6">
    <source>
        <dbReference type="ARBA" id="ARBA00023242"/>
    </source>
</evidence>
<dbReference type="GO" id="GO:0016556">
    <property type="term" value="P:mRNA modification"/>
    <property type="evidence" value="ECO:0007669"/>
    <property type="project" value="InterPro"/>
</dbReference>
<dbReference type="InterPro" id="IPR033757">
    <property type="entry name" value="WTAP"/>
</dbReference>
<comment type="subcellular location">
    <subcellularLocation>
        <location evidence="1">Nucleus</location>
    </subcellularLocation>
</comment>
<feature type="compositionally biased region" description="Polar residues" evidence="11">
    <location>
        <begin position="623"/>
        <end position="649"/>
    </location>
</feature>
<feature type="region of interest" description="Disordered" evidence="11">
    <location>
        <begin position="1"/>
        <end position="129"/>
    </location>
</feature>
<dbReference type="GO" id="GO:0000381">
    <property type="term" value="P:regulation of alternative mRNA splicing, via spliceosome"/>
    <property type="evidence" value="ECO:0007669"/>
    <property type="project" value="InterPro"/>
</dbReference>
<feature type="compositionally biased region" description="Low complexity" evidence="11">
    <location>
        <begin position="531"/>
        <end position="544"/>
    </location>
</feature>
<name>A0A8D0URC2_PIG</name>